<evidence type="ECO:0000313" key="3">
    <source>
        <dbReference type="Proteomes" id="UP000186029"/>
    </source>
</evidence>
<name>A0A1F5EK40_9BACT</name>
<evidence type="ECO:0008006" key="4">
    <source>
        <dbReference type="Google" id="ProtNLM"/>
    </source>
</evidence>
<dbReference type="Proteomes" id="UP000186029">
    <property type="component" value="Unassembled WGS sequence"/>
</dbReference>
<evidence type="ECO:0000313" key="2">
    <source>
        <dbReference type="EMBL" id="OGD67787.1"/>
    </source>
</evidence>
<evidence type="ECO:0000256" key="1">
    <source>
        <dbReference type="ARBA" id="ARBA00022517"/>
    </source>
</evidence>
<dbReference type="InterPro" id="IPR015946">
    <property type="entry name" value="KH_dom-like_a/b"/>
</dbReference>
<reference evidence="2 3" key="1">
    <citation type="journal article" date="2016" name="Nat. Commun.">
        <title>Thousands of microbial genomes shed light on interconnected biogeochemical processes in an aquifer system.</title>
        <authorList>
            <person name="Anantharaman K."/>
            <person name="Brown C.T."/>
            <person name="Hug L.A."/>
            <person name="Sharon I."/>
            <person name="Castelle C.J."/>
            <person name="Probst A.J."/>
            <person name="Thomas B.C."/>
            <person name="Singh A."/>
            <person name="Wilkins M.J."/>
            <person name="Karaoz U."/>
            <person name="Brodie E.L."/>
            <person name="Williams K.H."/>
            <person name="Hubbard S.S."/>
            <person name="Banfield J.F."/>
        </authorList>
    </citation>
    <scope>NUCLEOTIDE SEQUENCE [LARGE SCALE GENOMIC DNA]</scope>
</reference>
<dbReference type="GO" id="GO:0006364">
    <property type="term" value="P:rRNA processing"/>
    <property type="evidence" value="ECO:0007669"/>
    <property type="project" value="InterPro"/>
</dbReference>
<accession>A0A1F5EK40</accession>
<dbReference type="InterPro" id="IPR023799">
    <property type="entry name" value="RbfA_dom_sf"/>
</dbReference>
<proteinExistence type="predicted"/>
<dbReference type="AlphaFoldDB" id="A0A1F5EK40"/>
<comment type="caution">
    <text evidence="2">The sequence shown here is derived from an EMBL/GenBank/DDBJ whole genome shotgun (WGS) entry which is preliminary data.</text>
</comment>
<dbReference type="SUPFAM" id="SSF89919">
    <property type="entry name" value="Ribosome-binding factor A, RbfA"/>
    <property type="match status" value="1"/>
</dbReference>
<organism evidence="2 3">
    <name type="scientific">Candidatus Campbellbacteria bacterium RIFCSPLOWO2_02_35_12</name>
    <dbReference type="NCBI Taxonomy" id="1797580"/>
    <lineage>
        <taxon>Bacteria</taxon>
        <taxon>Candidatus Campbelliibacteriota</taxon>
    </lineage>
</organism>
<dbReference type="EMBL" id="MFAC01000003">
    <property type="protein sequence ID" value="OGD67787.1"/>
    <property type="molecule type" value="Genomic_DNA"/>
</dbReference>
<gene>
    <name evidence="2" type="ORF">A2Z61_01575</name>
</gene>
<dbReference type="Pfam" id="PF02033">
    <property type="entry name" value="RBFA"/>
    <property type="match status" value="1"/>
</dbReference>
<dbReference type="Gene3D" id="3.30.300.20">
    <property type="match status" value="1"/>
</dbReference>
<sequence length="98" mass="11547">MLVRTEKISRLIKKLAAEFLSKEADRTSIITITRANISKDLKNATIYLTIYPQASEKSALNFAKRKRTEFKKYARKKIRMKRIPSFDFDIDTEKNIIY</sequence>
<protein>
    <recommendedName>
        <fullName evidence="4">Ribosome-binding factor A</fullName>
    </recommendedName>
</protein>
<keyword evidence="1" id="KW-0690">Ribosome biogenesis</keyword>
<dbReference type="InterPro" id="IPR000238">
    <property type="entry name" value="RbfA"/>
</dbReference>
<dbReference type="STRING" id="1797580.A2Z61_01575"/>